<feature type="region of interest" description="Disordered" evidence="1">
    <location>
        <begin position="1"/>
        <end position="28"/>
    </location>
</feature>
<evidence type="ECO:0000313" key="3">
    <source>
        <dbReference type="Proteomes" id="UP000299102"/>
    </source>
</evidence>
<dbReference type="Proteomes" id="UP000299102">
    <property type="component" value="Unassembled WGS sequence"/>
</dbReference>
<keyword evidence="3" id="KW-1185">Reference proteome</keyword>
<protein>
    <submittedName>
        <fullName evidence="2">Uncharacterized protein</fullName>
    </submittedName>
</protein>
<sequence length="224" mass="24966">MRHNKSYNRYRSGSHFSRRRRRPVGYDDTRAGGRCAAAAPCRQAFASSQMKNLTCVLHRRYPYLFPATRGGDSARDPAHYLHFHASDGAPPAARRAYGDDISKWSKIKMLRTSRTSLDKDWVVEEPVRGSVVGHMLHITSCSGKRHIINFWTLGTVMRSDCICRWCAKSERSVATRAVEGVVPSASSALESASSFHQAALSRRSGPHTVCAFGPLKTRNLENTS</sequence>
<comment type="caution">
    <text evidence="2">The sequence shown here is derived from an EMBL/GenBank/DDBJ whole genome shotgun (WGS) entry which is preliminary data.</text>
</comment>
<organism evidence="2 3">
    <name type="scientific">Eumeta variegata</name>
    <name type="common">Bagworm moth</name>
    <name type="synonym">Eumeta japonica</name>
    <dbReference type="NCBI Taxonomy" id="151549"/>
    <lineage>
        <taxon>Eukaryota</taxon>
        <taxon>Metazoa</taxon>
        <taxon>Ecdysozoa</taxon>
        <taxon>Arthropoda</taxon>
        <taxon>Hexapoda</taxon>
        <taxon>Insecta</taxon>
        <taxon>Pterygota</taxon>
        <taxon>Neoptera</taxon>
        <taxon>Endopterygota</taxon>
        <taxon>Lepidoptera</taxon>
        <taxon>Glossata</taxon>
        <taxon>Ditrysia</taxon>
        <taxon>Tineoidea</taxon>
        <taxon>Psychidae</taxon>
        <taxon>Oiketicinae</taxon>
        <taxon>Eumeta</taxon>
    </lineage>
</organism>
<proteinExistence type="predicted"/>
<reference evidence="2 3" key="1">
    <citation type="journal article" date="2019" name="Commun. Biol.">
        <title>The bagworm genome reveals a unique fibroin gene that provides high tensile strength.</title>
        <authorList>
            <person name="Kono N."/>
            <person name="Nakamura H."/>
            <person name="Ohtoshi R."/>
            <person name="Tomita M."/>
            <person name="Numata K."/>
            <person name="Arakawa K."/>
        </authorList>
    </citation>
    <scope>NUCLEOTIDE SEQUENCE [LARGE SCALE GENOMIC DNA]</scope>
</reference>
<name>A0A4C1UC17_EUMVA</name>
<evidence type="ECO:0000256" key="1">
    <source>
        <dbReference type="SAM" id="MobiDB-lite"/>
    </source>
</evidence>
<dbReference type="EMBL" id="BGZK01000155">
    <property type="protein sequence ID" value="GBP23981.1"/>
    <property type="molecule type" value="Genomic_DNA"/>
</dbReference>
<evidence type="ECO:0000313" key="2">
    <source>
        <dbReference type="EMBL" id="GBP23981.1"/>
    </source>
</evidence>
<gene>
    <name evidence="2" type="ORF">EVAR_17621_1</name>
</gene>
<accession>A0A4C1UC17</accession>
<dbReference type="AlphaFoldDB" id="A0A4C1UC17"/>